<dbReference type="AlphaFoldDB" id="A0A2G9US34"/>
<evidence type="ECO:0000313" key="5">
    <source>
        <dbReference type="Proteomes" id="UP000230423"/>
    </source>
</evidence>
<feature type="domain" description="AMP-binding enzyme C-terminal" evidence="3">
    <location>
        <begin position="51"/>
        <end position="99"/>
    </location>
</feature>
<evidence type="ECO:0000313" key="4">
    <source>
        <dbReference type="EMBL" id="PIO73059.1"/>
    </source>
</evidence>
<dbReference type="InterPro" id="IPR045851">
    <property type="entry name" value="AMP-bd_C_sf"/>
</dbReference>
<dbReference type="SUPFAM" id="SSF56801">
    <property type="entry name" value="Acetyl-CoA synthetase-like"/>
    <property type="match status" value="1"/>
</dbReference>
<sequence length="114" mass="12895">MVILWDSTNAVPYGWFDTGDLACVDDEGFFYISGRTKEMIKVRGWQVNPFEIEEAIKANVVDVKDCAVVGVDHEVDGQRPKAFIVGNPDINEVINFVKGVYLKVIRRLEPRFSS</sequence>
<accession>A0A2G9US34</accession>
<dbReference type="PANTHER" id="PTHR24096">
    <property type="entry name" value="LONG-CHAIN-FATTY-ACID--COA LIGASE"/>
    <property type="match status" value="1"/>
</dbReference>
<dbReference type="GO" id="GO:0016405">
    <property type="term" value="F:CoA-ligase activity"/>
    <property type="evidence" value="ECO:0007669"/>
    <property type="project" value="TreeGrafter"/>
</dbReference>
<dbReference type="PANTHER" id="PTHR24096:SF149">
    <property type="entry name" value="AMP-BINDING DOMAIN-CONTAINING PROTEIN-RELATED"/>
    <property type="match status" value="1"/>
</dbReference>
<dbReference type="Proteomes" id="UP000230423">
    <property type="component" value="Unassembled WGS sequence"/>
</dbReference>
<dbReference type="Gene3D" id="3.40.50.12780">
    <property type="entry name" value="N-terminal domain of ligase-like"/>
    <property type="match status" value="1"/>
</dbReference>
<evidence type="ECO:0000256" key="2">
    <source>
        <dbReference type="ARBA" id="ARBA00022598"/>
    </source>
</evidence>
<dbReference type="InterPro" id="IPR042099">
    <property type="entry name" value="ANL_N_sf"/>
</dbReference>
<evidence type="ECO:0000256" key="1">
    <source>
        <dbReference type="ARBA" id="ARBA00006432"/>
    </source>
</evidence>
<protein>
    <recommendedName>
        <fullName evidence="3">AMP-binding enzyme C-terminal domain-containing protein</fullName>
    </recommendedName>
</protein>
<dbReference type="EMBL" id="KZ345532">
    <property type="protein sequence ID" value="PIO73059.1"/>
    <property type="molecule type" value="Genomic_DNA"/>
</dbReference>
<comment type="similarity">
    <text evidence="1">Belongs to the ATP-dependent AMP-binding enzyme family.</text>
</comment>
<reference evidence="4 5" key="1">
    <citation type="submission" date="2015-09" db="EMBL/GenBank/DDBJ databases">
        <title>Draft genome of the parasitic nematode Teladorsagia circumcincta isolate WARC Sus (inbred).</title>
        <authorList>
            <person name="Mitreva M."/>
        </authorList>
    </citation>
    <scope>NUCLEOTIDE SEQUENCE [LARGE SCALE GENOMIC DNA]</scope>
    <source>
        <strain evidence="4 5">S</strain>
    </source>
</reference>
<keyword evidence="5" id="KW-1185">Reference proteome</keyword>
<evidence type="ECO:0000259" key="3">
    <source>
        <dbReference type="Pfam" id="PF13193"/>
    </source>
</evidence>
<name>A0A2G9US34_TELCI</name>
<keyword evidence="2" id="KW-0436">Ligase</keyword>
<gene>
    <name evidence="4" type="ORF">TELCIR_04990</name>
</gene>
<dbReference type="Pfam" id="PF13193">
    <property type="entry name" value="AMP-binding_C"/>
    <property type="match status" value="1"/>
</dbReference>
<proteinExistence type="inferred from homology"/>
<dbReference type="Gene3D" id="3.30.300.30">
    <property type="match status" value="1"/>
</dbReference>
<organism evidence="4 5">
    <name type="scientific">Teladorsagia circumcincta</name>
    <name type="common">Brown stomach worm</name>
    <name type="synonym">Ostertagia circumcincta</name>
    <dbReference type="NCBI Taxonomy" id="45464"/>
    <lineage>
        <taxon>Eukaryota</taxon>
        <taxon>Metazoa</taxon>
        <taxon>Ecdysozoa</taxon>
        <taxon>Nematoda</taxon>
        <taxon>Chromadorea</taxon>
        <taxon>Rhabditida</taxon>
        <taxon>Rhabditina</taxon>
        <taxon>Rhabditomorpha</taxon>
        <taxon>Strongyloidea</taxon>
        <taxon>Trichostrongylidae</taxon>
        <taxon>Teladorsagia</taxon>
    </lineage>
</organism>
<dbReference type="OrthoDB" id="10253869at2759"/>
<dbReference type="InterPro" id="IPR025110">
    <property type="entry name" value="AMP-bd_C"/>
</dbReference>